<dbReference type="Proteomes" id="UP001420932">
    <property type="component" value="Unassembled WGS sequence"/>
</dbReference>
<keyword evidence="2" id="KW-1185">Reference proteome</keyword>
<reference evidence="1 2" key="1">
    <citation type="submission" date="2024-01" db="EMBL/GenBank/DDBJ databases">
        <title>Genome assemblies of Stephania.</title>
        <authorList>
            <person name="Yang L."/>
        </authorList>
    </citation>
    <scope>NUCLEOTIDE SEQUENCE [LARGE SCALE GENOMIC DNA]</scope>
    <source>
        <strain evidence="1">YNDBR</strain>
        <tissue evidence="1">Leaf</tissue>
    </source>
</reference>
<sequence>MGGDLHNPLLGREPDIDEITDCKVFAREALKREQEALELGRSGYLHLSRSVLAWRRHASLRWPPHHSRTRCESLRENMVIVASLSGSWSSSSNPRGFVLFVQCSYGAICKSCFNV</sequence>
<dbReference type="AlphaFoldDB" id="A0AAP0PQF2"/>
<evidence type="ECO:0000313" key="1">
    <source>
        <dbReference type="EMBL" id="KAK9150894.1"/>
    </source>
</evidence>
<evidence type="ECO:0000313" key="2">
    <source>
        <dbReference type="Proteomes" id="UP001420932"/>
    </source>
</evidence>
<proteinExistence type="predicted"/>
<organism evidence="1 2">
    <name type="scientific">Stephania yunnanensis</name>
    <dbReference type="NCBI Taxonomy" id="152371"/>
    <lineage>
        <taxon>Eukaryota</taxon>
        <taxon>Viridiplantae</taxon>
        <taxon>Streptophyta</taxon>
        <taxon>Embryophyta</taxon>
        <taxon>Tracheophyta</taxon>
        <taxon>Spermatophyta</taxon>
        <taxon>Magnoliopsida</taxon>
        <taxon>Ranunculales</taxon>
        <taxon>Menispermaceae</taxon>
        <taxon>Menispermoideae</taxon>
        <taxon>Cissampelideae</taxon>
        <taxon>Stephania</taxon>
    </lineage>
</organism>
<accession>A0AAP0PQF2</accession>
<gene>
    <name evidence="1" type="ORF">Syun_009203</name>
</gene>
<name>A0AAP0PQF2_9MAGN</name>
<dbReference type="EMBL" id="JBBNAF010000004">
    <property type="protein sequence ID" value="KAK9150894.1"/>
    <property type="molecule type" value="Genomic_DNA"/>
</dbReference>
<comment type="caution">
    <text evidence="1">The sequence shown here is derived from an EMBL/GenBank/DDBJ whole genome shotgun (WGS) entry which is preliminary data.</text>
</comment>
<protein>
    <submittedName>
        <fullName evidence="1">Uncharacterized protein</fullName>
    </submittedName>
</protein>